<comment type="similarity">
    <text evidence="1 15">Belongs to the helicase family. RecG subfamily.</text>
</comment>
<evidence type="ECO:0000256" key="10">
    <source>
        <dbReference type="ARBA" id="ARBA00023204"/>
    </source>
</evidence>
<keyword evidence="8" id="KW-0238">DNA-binding</keyword>
<dbReference type="Pfam" id="PF17191">
    <property type="entry name" value="RecG_wedge"/>
    <property type="match status" value="1"/>
</dbReference>
<evidence type="ECO:0000313" key="19">
    <source>
        <dbReference type="Proteomes" id="UP000242592"/>
    </source>
</evidence>
<evidence type="ECO:0000256" key="2">
    <source>
        <dbReference type="ARBA" id="ARBA00017846"/>
    </source>
</evidence>
<comment type="function">
    <text evidence="15">Plays a critical role in recombination and DNA repair. Helps process Holliday junction intermediates to mature products by catalyzing branch migration. Has replication fork regression activity, unwinds stalled or blocked replication forks to make a HJ that can be resolved. Has a DNA unwinding activity characteristic of a DNA helicase with 3'-5' polarity.</text>
</comment>
<keyword evidence="4 15" id="KW-0227">DNA damage</keyword>
<evidence type="ECO:0000256" key="7">
    <source>
        <dbReference type="ARBA" id="ARBA00022840"/>
    </source>
</evidence>
<dbReference type="EC" id="5.6.2.4" evidence="13 15"/>
<dbReference type="InterPro" id="IPR011545">
    <property type="entry name" value="DEAD/DEAH_box_helicase_dom"/>
</dbReference>
<dbReference type="AlphaFoldDB" id="A0A1M5SFD2"/>
<dbReference type="Pfam" id="PF17190">
    <property type="entry name" value="RecG_N"/>
    <property type="match status" value="1"/>
</dbReference>
<gene>
    <name evidence="18" type="ORF">SAMN02745199_0840</name>
</gene>
<evidence type="ECO:0000256" key="3">
    <source>
        <dbReference type="ARBA" id="ARBA00022741"/>
    </source>
</evidence>
<dbReference type="InterPro" id="IPR001650">
    <property type="entry name" value="Helicase_C-like"/>
</dbReference>
<dbReference type="STRING" id="1123380.SAMN02745199_0840"/>
<keyword evidence="5 15" id="KW-0378">Hydrolase</keyword>
<dbReference type="InterPro" id="IPR047112">
    <property type="entry name" value="RecG/Mfd"/>
</dbReference>
<evidence type="ECO:0000256" key="5">
    <source>
        <dbReference type="ARBA" id="ARBA00022801"/>
    </source>
</evidence>
<dbReference type="Gene3D" id="1.20.120.630">
    <property type="entry name" value="RecG, N-terminal domain"/>
    <property type="match status" value="1"/>
</dbReference>
<feature type="domain" description="Helicase C-terminal" evidence="17">
    <location>
        <begin position="554"/>
        <end position="714"/>
    </location>
</feature>
<dbReference type="InterPro" id="IPR036845">
    <property type="entry name" value="RecG_N_sf"/>
</dbReference>
<dbReference type="Gene3D" id="2.40.50.140">
    <property type="entry name" value="Nucleic acid-binding proteins"/>
    <property type="match status" value="1"/>
</dbReference>
<keyword evidence="10 15" id="KW-0234">DNA repair</keyword>
<dbReference type="GO" id="GO:0016887">
    <property type="term" value="F:ATP hydrolysis activity"/>
    <property type="evidence" value="ECO:0007669"/>
    <property type="project" value="RHEA"/>
</dbReference>
<dbReference type="GO" id="GO:0043138">
    <property type="term" value="F:3'-5' DNA helicase activity"/>
    <property type="evidence" value="ECO:0007669"/>
    <property type="project" value="UniProtKB-EC"/>
</dbReference>
<dbReference type="Pfam" id="PF19833">
    <property type="entry name" value="RecG_dom3_C"/>
    <property type="match status" value="1"/>
</dbReference>
<dbReference type="Gene3D" id="3.40.50.300">
    <property type="entry name" value="P-loop containing nucleotide triphosphate hydrolases"/>
    <property type="match status" value="2"/>
</dbReference>
<keyword evidence="6 15" id="KW-0347">Helicase</keyword>
<evidence type="ECO:0000259" key="17">
    <source>
        <dbReference type="PROSITE" id="PS51194"/>
    </source>
</evidence>
<evidence type="ECO:0000256" key="14">
    <source>
        <dbReference type="ARBA" id="ARBA00048988"/>
    </source>
</evidence>
<dbReference type="NCBIfam" id="NF008165">
    <property type="entry name" value="PRK10917.1-3"/>
    <property type="match status" value="1"/>
</dbReference>
<comment type="catalytic activity">
    <reaction evidence="12 15">
        <text>Couples ATP hydrolysis with the unwinding of duplex DNA by translocating in the 3'-5' direction.</text>
        <dbReference type="EC" id="5.6.2.4"/>
    </reaction>
</comment>
<keyword evidence="9 15" id="KW-0233">DNA recombination</keyword>
<evidence type="ECO:0000256" key="9">
    <source>
        <dbReference type="ARBA" id="ARBA00023172"/>
    </source>
</evidence>
<evidence type="ECO:0000259" key="16">
    <source>
        <dbReference type="PROSITE" id="PS51192"/>
    </source>
</evidence>
<dbReference type="PANTHER" id="PTHR47964:SF1">
    <property type="entry name" value="ATP-DEPENDENT DNA HELICASE HOMOLOG RECG, CHLOROPLASTIC"/>
    <property type="match status" value="1"/>
</dbReference>
<evidence type="ECO:0000256" key="8">
    <source>
        <dbReference type="ARBA" id="ARBA00023125"/>
    </source>
</evidence>
<name>A0A1M5SFD2_9BACT</name>
<dbReference type="SUPFAM" id="SSF69008">
    <property type="entry name" value="RecG, N-terminal domain"/>
    <property type="match status" value="1"/>
</dbReference>
<feature type="domain" description="Helicase ATP-binding" evidence="16">
    <location>
        <begin position="374"/>
        <end position="535"/>
    </location>
</feature>
<dbReference type="SMART" id="SM00490">
    <property type="entry name" value="HELICc"/>
    <property type="match status" value="1"/>
</dbReference>
<evidence type="ECO:0000256" key="6">
    <source>
        <dbReference type="ARBA" id="ARBA00022806"/>
    </source>
</evidence>
<dbReference type="InterPro" id="IPR014001">
    <property type="entry name" value="Helicase_ATP-bd"/>
</dbReference>
<dbReference type="Pfam" id="PF00271">
    <property type="entry name" value="Helicase_C"/>
    <property type="match status" value="1"/>
</dbReference>
<dbReference type="SUPFAM" id="SSF52540">
    <property type="entry name" value="P-loop containing nucleoside triphosphate hydrolases"/>
    <property type="match status" value="2"/>
</dbReference>
<evidence type="ECO:0000256" key="15">
    <source>
        <dbReference type="RuleBase" id="RU363016"/>
    </source>
</evidence>
<evidence type="ECO:0000256" key="13">
    <source>
        <dbReference type="ARBA" id="ARBA00034808"/>
    </source>
</evidence>
<dbReference type="PANTHER" id="PTHR47964">
    <property type="entry name" value="ATP-DEPENDENT DNA HELICASE HOMOLOG RECG, CHLOROPLASTIC"/>
    <property type="match status" value="1"/>
</dbReference>
<dbReference type="EMBL" id="FQXN01000003">
    <property type="protein sequence ID" value="SHH37140.1"/>
    <property type="molecule type" value="Genomic_DNA"/>
</dbReference>
<sequence>MAKNRGELMYIPLLIEDFIDEVSHFLNDYNALIEFVEDNFKRLDDPLLNDPEVRSKLQDFYNYIIDMRKLPEKRIMKRMKYIPGMIKRFKLAHLVYKVEKIGNLKPLDTPIKYIKGVGPKRSQKLKKLGIETLEDLLQFFPRDYEDRRKLIPLSLLKEEDKVVTKGKLTSIEKTKRGNLTIISAVLSDGIYQLLLKWFNQDYMENILKTFLRKEVYVFGTVKRGFYGALEIQNPEIEILKDNVREIFPIYSLTEGLNQNVLRGLIKDNLHHVYNYEDVLPDDLKSKRELLDIYEAYTGMHFPKSLFHRKKSRFRLAYEEILYLQLAFLYSRKKTEQIGGISKRFTGRFSQQLISELPFTLTNAQKRVYEEIKDDLKSEKPMNRLLQGDVGSGKTIVSELTLLDNYEAGFQAAVMAPTSILAIQHYKKMYNDLAKFGIKIALLIGATSTSEKSRIKNALKSGDLDIVIGTHALIQEDVYFRNLGLVIIDEQHRFGVEQRKELISKGKVVDTLVMTATPIPRTLSLAIYGDLDVSIIDEMPQGRKPVKTFLVHQSRIEEVYKFVRSEIENGGQAYIVYPLVDDSDKLTVKAATTMYESLSNNYFKDIPIGLIHGKLSDSEKDDIMYKFSKGELKILVSTTVIEVGIDVPNATVIVIENAERFGLAQLHQLRGRVGRGSKQSYCYLTVGDVSRETWERLEFFASTNDGFKISEYDLKLRGPGEFLGVKQHGLPEFKIADIVNDAEIMAIAREDAKHIIENAQDYEYLLNKVKEIYKEKLKLLEIG</sequence>
<dbReference type="Gene3D" id="1.10.150.20">
    <property type="entry name" value="5' to 3' exonuclease, C-terminal subdomain"/>
    <property type="match status" value="1"/>
</dbReference>
<dbReference type="SUPFAM" id="SSF50249">
    <property type="entry name" value="Nucleic acid-binding proteins"/>
    <property type="match status" value="1"/>
</dbReference>
<protein>
    <recommendedName>
        <fullName evidence="2 15">ATP-dependent DNA helicase RecG</fullName>
        <ecNumber evidence="13 15">5.6.2.4</ecNumber>
    </recommendedName>
</protein>
<dbReference type="PROSITE" id="PS51192">
    <property type="entry name" value="HELICASE_ATP_BIND_1"/>
    <property type="match status" value="1"/>
</dbReference>
<keyword evidence="3 15" id="KW-0547">Nucleotide-binding</keyword>
<evidence type="ECO:0000256" key="12">
    <source>
        <dbReference type="ARBA" id="ARBA00034617"/>
    </source>
</evidence>
<dbReference type="NCBIfam" id="TIGR00643">
    <property type="entry name" value="recG"/>
    <property type="match status" value="1"/>
</dbReference>
<dbReference type="CDD" id="cd04488">
    <property type="entry name" value="RecG_wedge_OBF"/>
    <property type="match status" value="1"/>
</dbReference>
<dbReference type="InterPro" id="IPR027417">
    <property type="entry name" value="P-loop_NTPase"/>
</dbReference>
<dbReference type="InterPro" id="IPR045562">
    <property type="entry name" value="RecG_dom3_C"/>
</dbReference>
<dbReference type="InterPro" id="IPR028993">
    <property type="entry name" value="RecG_N"/>
</dbReference>
<dbReference type="Pfam" id="PF00270">
    <property type="entry name" value="DEAD"/>
    <property type="match status" value="1"/>
</dbReference>
<organism evidence="18 19">
    <name type="scientific">Thermosipho atlanticus DSM 15807</name>
    <dbReference type="NCBI Taxonomy" id="1123380"/>
    <lineage>
        <taxon>Bacteria</taxon>
        <taxon>Thermotogati</taxon>
        <taxon>Thermotogota</taxon>
        <taxon>Thermotogae</taxon>
        <taxon>Thermotogales</taxon>
        <taxon>Fervidobacteriaceae</taxon>
        <taxon>Thermosipho</taxon>
    </lineage>
</organism>
<dbReference type="NCBIfam" id="NF008168">
    <property type="entry name" value="PRK10917.2-2"/>
    <property type="match status" value="1"/>
</dbReference>
<proteinExistence type="inferred from homology"/>
<keyword evidence="7 15" id="KW-0067">ATP-binding</keyword>
<reference evidence="19" key="1">
    <citation type="submission" date="2016-11" db="EMBL/GenBank/DDBJ databases">
        <authorList>
            <person name="Varghese N."/>
            <person name="Submissions S."/>
        </authorList>
    </citation>
    <scope>NUCLEOTIDE SEQUENCE [LARGE SCALE GENOMIC DNA]</scope>
    <source>
        <strain evidence="19">DSM 15807</strain>
    </source>
</reference>
<evidence type="ECO:0000256" key="11">
    <source>
        <dbReference type="ARBA" id="ARBA00023235"/>
    </source>
</evidence>
<evidence type="ECO:0000256" key="1">
    <source>
        <dbReference type="ARBA" id="ARBA00007504"/>
    </source>
</evidence>
<dbReference type="SMART" id="SM00487">
    <property type="entry name" value="DEXDc"/>
    <property type="match status" value="1"/>
</dbReference>
<dbReference type="GO" id="GO:0005524">
    <property type="term" value="F:ATP binding"/>
    <property type="evidence" value="ECO:0007669"/>
    <property type="project" value="UniProtKB-KW"/>
</dbReference>
<dbReference type="GO" id="GO:0006281">
    <property type="term" value="P:DNA repair"/>
    <property type="evidence" value="ECO:0007669"/>
    <property type="project" value="UniProtKB-UniRule"/>
</dbReference>
<evidence type="ECO:0000256" key="4">
    <source>
        <dbReference type="ARBA" id="ARBA00022763"/>
    </source>
</evidence>
<dbReference type="InterPro" id="IPR004609">
    <property type="entry name" value="ATP-dep_DNA_helicase_RecG"/>
</dbReference>
<dbReference type="GO" id="GO:0006310">
    <property type="term" value="P:DNA recombination"/>
    <property type="evidence" value="ECO:0007669"/>
    <property type="project" value="UniProtKB-UniRule"/>
</dbReference>
<keyword evidence="11" id="KW-0413">Isomerase</keyword>
<keyword evidence="19" id="KW-1185">Reference proteome</keyword>
<dbReference type="InterPro" id="IPR012340">
    <property type="entry name" value="NA-bd_OB-fold"/>
</dbReference>
<comment type="catalytic activity">
    <reaction evidence="14 15">
        <text>ATP + H2O = ADP + phosphate + H(+)</text>
        <dbReference type="Rhea" id="RHEA:13065"/>
        <dbReference type="ChEBI" id="CHEBI:15377"/>
        <dbReference type="ChEBI" id="CHEBI:15378"/>
        <dbReference type="ChEBI" id="CHEBI:30616"/>
        <dbReference type="ChEBI" id="CHEBI:43474"/>
        <dbReference type="ChEBI" id="CHEBI:456216"/>
        <dbReference type="EC" id="5.6.2.4"/>
    </reaction>
</comment>
<dbReference type="CDD" id="cd17992">
    <property type="entry name" value="DEXHc_RecG"/>
    <property type="match status" value="1"/>
</dbReference>
<dbReference type="PROSITE" id="PS51194">
    <property type="entry name" value="HELICASE_CTER"/>
    <property type="match status" value="1"/>
</dbReference>
<evidence type="ECO:0000313" key="18">
    <source>
        <dbReference type="EMBL" id="SHH37140.1"/>
    </source>
</evidence>
<dbReference type="Proteomes" id="UP000242592">
    <property type="component" value="Unassembled WGS sequence"/>
</dbReference>
<accession>A0A1M5SFD2</accession>
<dbReference type="InterPro" id="IPR033454">
    <property type="entry name" value="RecG_wedge"/>
</dbReference>
<dbReference type="GO" id="GO:0003677">
    <property type="term" value="F:DNA binding"/>
    <property type="evidence" value="ECO:0007669"/>
    <property type="project" value="UniProtKB-KW"/>
</dbReference>